<dbReference type="EMBL" id="JAABOA010002770">
    <property type="protein sequence ID" value="KAF9579420.1"/>
    <property type="molecule type" value="Genomic_DNA"/>
</dbReference>
<evidence type="ECO:0000313" key="2">
    <source>
        <dbReference type="EMBL" id="KAF9579420.1"/>
    </source>
</evidence>
<protein>
    <submittedName>
        <fullName evidence="2">Uncharacterized protein</fullName>
    </submittedName>
</protein>
<evidence type="ECO:0000313" key="3">
    <source>
        <dbReference type="Proteomes" id="UP000780801"/>
    </source>
</evidence>
<gene>
    <name evidence="2" type="ORF">BGW38_004319</name>
</gene>
<keyword evidence="3" id="KW-1185">Reference proteome</keyword>
<dbReference type="InterPro" id="IPR032675">
    <property type="entry name" value="LRR_dom_sf"/>
</dbReference>
<dbReference type="AlphaFoldDB" id="A0A9P6FPG5"/>
<organism evidence="2 3">
    <name type="scientific">Lunasporangiospora selenospora</name>
    <dbReference type="NCBI Taxonomy" id="979761"/>
    <lineage>
        <taxon>Eukaryota</taxon>
        <taxon>Fungi</taxon>
        <taxon>Fungi incertae sedis</taxon>
        <taxon>Mucoromycota</taxon>
        <taxon>Mortierellomycotina</taxon>
        <taxon>Mortierellomycetes</taxon>
        <taxon>Mortierellales</taxon>
        <taxon>Mortierellaceae</taxon>
        <taxon>Lunasporangiospora</taxon>
    </lineage>
</organism>
<dbReference type="OrthoDB" id="2420896at2759"/>
<accession>A0A9P6FPG5</accession>
<comment type="caution">
    <text evidence="2">The sequence shown here is derived from an EMBL/GenBank/DDBJ whole genome shotgun (WGS) entry which is preliminary data.</text>
</comment>
<sequence length="418" mass="47899">MNGQKERNMVGTVEIEKTLIPHPTEKVQDRHGLGGKELSWTGSAPQPHHANADESPPQFNFTFHRLKNLRRFEVCHLSENPDNWDTLERVLTTLQGGVYPPPGSKESTESMPLLTNDTIRELSITTSANIGHNMDRILRLFGNLEVLELEYNCTEHTPWLTELDPRLARNLKVLRTRHCCCMTTPKEKLLELRVFENLEELWIRTMRGSAYPWNLPKLKRLTLAMGDERMVKQADEFVKAIRHSVEELVITFSDFAGRNWGLSHPFRRLTRLALRGQGVNLFDFPSLVLTCPNLEQLALQHSALSSSHTPPPSDQNRFANVMTQLPKLQCLYLEGAWLIEDPVLIRIARDCPMLYRIGIYACANLTLPGISHAHEILQHKPRKYPLYSAGLFQLWSEAPFLRGSEIQRKMCSFGYSDD</sequence>
<dbReference type="SUPFAM" id="SSF52047">
    <property type="entry name" value="RNI-like"/>
    <property type="match status" value="1"/>
</dbReference>
<feature type="compositionally biased region" description="Basic and acidic residues" evidence="1">
    <location>
        <begin position="21"/>
        <end position="34"/>
    </location>
</feature>
<proteinExistence type="predicted"/>
<evidence type="ECO:0000256" key="1">
    <source>
        <dbReference type="SAM" id="MobiDB-lite"/>
    </source>
</evidence>
<reference evidence="2" key="1">
    <citation type="journal article" date="2020" name="Fungal Divers.">
        <title>Resolving the Mortierellaceae phylogeny through synthesis of multi-gene phylogenetics and phylogenomics.</title>
        <authorList>
            <person name="Vandepol N."/>
            <person name="Liber J."/>
            <person name="Desiro A."/>
            <person name="Na H."/>
            <person name="Kennedy M."/>
            <person name="Barry K."/>
            <person name="Grigoriev I.V."/>
            <person name="Miller A.N."/>
            <person name="O'Donnell K."/>
            <person name="Stajich J.E."/>
            <person name="Bonito G."/>
        </authorList>
    </citation>
    <scope>NUCLEOTIDE SEQUENCE</scope>
    <source>
        <strain evidence="2">KOD1015</strain>
    </source>
</reference>
<dbReference type="Proteomes" id="UP000780801">
    <property type="component" value="Unassembled WGS sequence"/>
</dbReference>
<feature type="region of interest" description="Disordered" evidence="1">
    <location>
        <begin position="21"/>
        <end position="57"/>
    </location>
</feature>
<name>A0A9P6FPG5_9FUNG</name>
<dbReference type="Gene3D" id="3.80.10.10">
    <property type="entry name" value="Ribonuclease Inhibitor"/>
    <property type="match status" value="1"/>
</dbReference>